<dbReference type="InterPro" id="IPR036514">
    <property type="entry name" value="SGNH_hydro_sf"/>
</dbReference>
<dbReference type="PANTHER" id="PTHR43784">
    <property type="entry name" value="GDSL-LIKE LIPASE/ACYLHYDROLASE, PUTATIVE (AFU_ORTHOLOGUE AFUA_2G00820)-RELATED"/>
    <property type="match status" value="1"/>
</dbReference>
<feature type="region of interest" description="Disordered" evidence="1">
    <location>
        <begin position="1"/>
        <end position="36"/>
    </location>
</feature>
<accession>A0A9D1UL91</accession>
<dbReference type="Gene3D" id="3.40.50.1110">
    <property type="entry name" value="SGNH hydrolase"/>
    <property type="match status" value="1"/>
</dbReference>
<evidence type="ECO:0000256" key="1">
    <source>
        <dbReference type="SAM" id="MobiDB-lite"/>
    </source>
</evidence>
<evidence type="ECO:0000259" key="2">
    <source>
        <dbReference type="Pfam" id="PF13472"/>
    </source>
</evidence>
<name>A0A9D1UL91_9CORY</name>
<protein>
    <recommendedName>
        <fullName evidence="2">SGNH hydrolase-type esterase domain-containing protein</fullName>
    </recommendedName>
</protein>
<evidence type="ECO:0000313" key="3">
    <source>
        <dbReference type="EMBL" id="HIW91887.1"/>
    </source>
</evidence>
<proteinExistence type="predicted"/>
<dbReference type="SUPFAM" id="SSF52266">
    <property type="entry name" value="SGNH hydrolase"/>
    <property type="match status" value="1"/>
</dbReference>
<evidence type="ECO:0000313" key="4">
    <source>
        <dbReference type="Proteomes" id="UP000824190"/>
    </source>
</evidence>
<dbReference type="InterPro" id="IPR013830">
    <property type="entry name" value="SGNH_hydro"/>
</dbReference>
<dbReference type="PANTHER" id="PTHR43784:SF2">
    <property type="entry name" value="GDSL-LIKE LIPASE_ACYLHYDROLASE, PUTATIVE (AFU_ORTHOLOGUE AFUA_2G00820)-RELATED"/>
    <property type="match status" value="1"/>
</dbReference>
<reference evidence="3" key="1">
    <citation type="journal article" date="2021" name="PeerJ">
        <title>Extensive microbial diversity within the chicken gut microbiome revealed by metagenomics and culture.</title>
        <authorList>
            <person name="Gilroy R."/>
            <person name="Ravi A."/>
            <person name="Getino M."/>
            <person name="Pursley I."/>
            <person name="Horton D.L."/>
            <person name="Alikhan N.F."/>
            <person name="Baker D."/>
            <person name="Gharbi K."/>
            <person name="Hall N."/>
            <person name="Watson M."/>
            <person name="Adriaenssens E.M."/>
            <person name="Foster-Nyarko E."/>
            <person name="Jarju S."/>
            <person name="Secka A."/>
            <person name="Antonio M."/>
            <person name="Oren A."/>
            <person name="Chaudhuri R.R."/>
            <person name="La Ragione R."/>
            <person name="Hildebrand F."/>
            <person name="Pallen M.J."/>
        </authorList>
    </citation>
    <scope>NUCLEOTIDE SEQUENCE</scope>
    <source>
        <strain evidence="3">CHK32-1732</strain>
    </source>
</reference>
<reference evidence="3" key="2">
    <citation type="submission" date="2021-04" db="EMBL/GenBank/DDBJ databases">
        <authorList>
            <person name="Gilroy R."/>
        </authorList>
    </citation>
    <scope>NUCLEOTIDE SEQUENCE</scope>
    <source>
        <strain evidence="3">CHK32-1732</strain>
    </source>
</reference>
<feature type="domain" description="SGNH hydrolase-type esterase" evidence="2">
    <location>
        <begin position="65"/>
        <end position="267"/>
    </location>
</feature>
<sequence>MHVKGPVGPPTQHWNANATSYMSPVGSGDKTSETSGRAYSQKVGAWQYVTGLSVEASQDAGAIVAFGDSITDGFVGSGRVPIPSDAAVNDTNHRYPDALQRRLSDEGAPVSVVNAGIGSNQLLVNAEPLFLGAAGVDRFKRDALDLPGVYGALVLIGINDLGLNPLVTTDKMIAGYKDLIRQARAQGKKIWLGTIVPASDALVDGTLLAPNSNRIRNEINDWIRTQDLADGFVDFDAALRDPNNHAVMRADYSSPDRLHPNPAGYQAMADAVDLAIIRK</sequence>
<organism evidence="3 4">
    <name type="scientific">Candidatus Corynebacterium avicola</name>
    <dbReference type="NCBI Taxonomy" id="2838527"/>
    <lineage>
        <taxon>Bacteria</taxon>
        <taxon>Bacillati</taxon>
        <taxon>Actinomycetota</taxon>
        <taxon>Actinomycetes</taxon>
        <taxon>Mycobacteriales</taxon>
        <taxon>Corynebacteriaceae</taxon>
        <taxon>Corynebacterium</taxon>
    </lineage>
</organism>
<dbReference type="AlphaFoldDB" id="A0A9D1UL91"/>
<dbReference type="Proteomes" id="UP000824190">
    <property type="component" value="Unassembled WGS sequence"/>
</dbReference>
<dbReference type="EMBL" id="DXGC01000077">
    <property type="protein sequence ID" value="HIW91887.1"/>
    <property type="molecule type" value="Genomic_DNA"/>
</dbReference>
<dbReference type="InterPro" id="IPR053140">
    <property type="entry name" value="GDSL_Rv0518-like"/>
</dbReference>
<feature type="compositionally biased region" description="Polar residues" evidence="1">
    <location>
        <begin position="12"/>
        <end position="22"/>
    </location>
</feature>
<dbReference type="Pfam" id="PF13472">
    <property type="entry name" value="Lipase_GDSL_2"/>
    <property type="match status" value="1"/>
</dbReference>
<comment type="caution">
    <text evidence="3">The sequence shown here is derived from an EMBL/GenBank/DDBJ whole genome shotgun (WGS) entry which is preliminary data.</text>
</comment>
<gene>
    <name evidence="3" type="ORF">H9870_09535</name>
</gene>